<feature type="transmembrane region" description="Helical" evidence="7">
    <location>
        <begin position="20"/>
        <end position="39"/>
    </location>
</feature>
<evidence type="ECO:0000256" key="5">
    <source>
        <dbReference type="PIRNR" id="PIRNR038471"/>
    </source>
</evidence>
<dbReference type="EMBL" id="CP027860">
    <property type="protein sequence ID" value="AVP98135.1"/>
    <property type="molecule type" value="Genomic_DNA"/>
</dbReference>
<protein>
    <recommendedName>
        <fullName evidence="2 5">Cell shape-determining protein MreC</fullName>
    </recommendedName>
    <alternativeName>
        <fullName evidence="4 5">Cell shape protein MreC</fullName>
    </alternativeName>
</protein>
<dbReference type="Proteomes" id="UP000241074">
    <property type="component" value="Chromosome"/>
</dbReference>
<keyword evidence="3 5" id="KW-0133">Cell shape</keyword>
<feature type="region of interest" description="Disordered" evidence="6">
    <location>
        <begin position="288"/>
        <end position="309"/>
    </location>
</feature>
<dbReference type="InterPro" id="IPR042175">
    <property type="entry name" value="Cell/Rod_MreC_2"/>
</dbReference>
<dbReference type="InterPro" id="IPR042177">
    <property type="entry name" value="Cell/Rod_1"/>
</dbReference>
<evidence type="ECO:0000256" key="1">
    <source>
        <dbReference type="ARBA" id="ARBA00009369"/>
    </source>
</evidence>
<dbReference type="RefSeq" id="WP_106892055.1">
    <property type="nucleotide sequence ID" value="NZ_CP027860.1"/>
</dbReference>
<gene>
    <name evidence="9" type="ORF">C7S18_13450</name>
</gene>
<dbReference type="AlphaFoldDB" id="A0A2P1PTG1"/>
<name>A0A2P1PTG1_9GAMM</name>
<evidence type="ECO:0000256" key="7">
    <source>
        <dbReference type="SAM" id="Phobius"/>
    </source>
</evidence>
<evidence type="ECO:0000256" key="6">
    <source>
        <dbReference type="SAM" id="MobiDB-lite"/>
    </source>
</evidence>
<dbReference type="PANTHER" id="PTHR34138">
    <property type="entry name" value="CELL SHAPE-DETERMINING PROTEIN MREC"/>
    <property type="match status" value="1"/>
</dbReference>
<dbReference type="GO" id="GO:0008360">
    <property type="term" value="P:regulation of cell shape"/>
    <property type="evidence" value="ECO:0007669"/>
    <property type="project" value="UniProtKB-KW"/>
</dbReference>
<sequence length="309" mass="33100">MPVQSADQTHLFSGHGAGTLRLVVLLAVASALMASDARFGLLQAVRAKGAAITGPIYWLATTPKRLGESAWRYFGDRQTLLDENRSMREQLLLDQANLGRLATLVRENESLRGLLGARARLGLSVKLAELVDVDLDPFRHRLMIDLGQSSGIRPGQAVLDSRGLVGQTLEVSEHQSTVILLTDPSHAVPVRVERTGLRAIAYGTGSSDRLVLSHVPFSANLQVGDRLVSSGLGGRFPAGLPVAVITEVRGDRSATFANADAHPVAEIEQVQQLLVLDQELSAISVDSIESDPDFVGPPQGLSFPNTEQP</sequence>
<dbReference type="OrthoDB" id="9808025at2"/>
<dbReference type="PIRSF" id="PIRSF038471">
    <property type="entry name" value="MreC"/>
    <property type="match status" value="1"/>
</dbReference>
<accession>A0A2P1PTG1</accession>
<dbReference type="InterPro" id="IPR055342">
    <property type="entry name" value="MreC_beta-barrel_core"/>
</dbReference>
<dbReference type="GO" id="GO:0005886">
    <property type="term" value="C:plasma membrane"/>
    <property type="evidence" value="ECO:0007669"/>
    <property type="project" value="TreeGrafter"/>
</dbReference>
<organism evidence="9 10">
    <name type="scientific">Ahniella affigens</name>
    <dbReference type="NCBI Taxonomy" id="2021234"/>
    <lineage>
        <taxon>Bacteria</taxon>
        <taxon>Pseudomonadati</taxon>
        <taxon>Pseudomonadota</taxon>
        <taxon>Gammaproteobacteria</taxon>
        <taxon>Lysobacterales</taxon>
        <taxon>Rhodanobacteraceae</taxon>
        <taxon>Ahniella</taxon>
    </lineage>
</organism>
<keyword evidence="10" id="KW-1185">Reference proteome</keyword>
<proteinExistence type="inferred from homology"/>
<evidence type="ECO:0000256" key="4">
    <source>
        <dbReference type="ARBA" id="ARBA00032089"/>
    </source>
</evidence>
<keyword evidence="7" id="KW-0472">Membrane</keyword>
<evidence type="ECO:0000259" key="8">
    <source>
        <dbReference type="Pfam" id="PF04085"/>
    </source>
</evidence>
<keyword evidence="7" id="KW-0812">Transmembrane</keyword>
<keyword evidence="7" id="KW-1133">Transmembrane helix</keyword>
<dbReference type="Gene3D" id="2.40.10.350">
    <property type="entry name" value="Rod shape-determining protein MreC, domain 2"/>
    <property type="match status" value="1"/>
</dbReference>
<feature type="domain" description="Rod shape-determining protein MreC beta-barrel core" evidence="8">
    <location>
        <begin position="131"/>
        <end position="276"/>
    </location>
</feature>
<comment type="similarity">
    <text evidence="1 5">Belongs to the MreC family.</text>
</comment>
<evidence type="ECO:0000256" key="2">
    <source>
        <dbReference type="ARBA" id="ARBA00013855"/>
    </source>
</evidence>
<evidence type="ECO:0000313" key="10">
    <source>
        <dbReference type="Proteomes" id="UP000241074"/>
    </source>
</evidence>
<evidence type="ECO:0000313" key="9">
    <source>
        <dbReference type="EMBL" id="AVP98135.1"/>
    </source>
</evidence>
<dbReference type="KEGG" id="xba:C7S18_13450"/>
<dbReference type="PANTHER" id="PTHR34138:SF1">
    <property type="entry name" value="CELL SHAPE-DETERMINING PROTEIN MREC"/>
    <property type="match status" value="1"/>
</dbReference>
<dbReference type="Gene3D" id="2.40.10.340">
    <property type="entry name" value="Rod shape-determining protein MreC, domain 1"/>
    <property type="match status" value="1"/>
</dbReference>
<comment type="function">
    <text evidence="5">Involved in formation and maintenance of cell shape.</text>
</comment>
<dbReference type="Pfam" id="PF04085">
    <property type="entry name" value="MreC"/>
    <property type="match status" value="1"/>
</dbReference>
<evidence type="ECO:0000256" key="3">
    <source>
        <dbReference type="ARBA" id="ARBA00022960"/>
    </source>
</evidence>
<reference evidence="9 10" key="1">
    <citation type="submission" date="2018-03" db="EMBL/GenBank/DDBJ databases">
        <title>Ahniella affigens gen. nov., sp. nov., a gammaproteobacterium isolated from sandy soil near a stream.</title>
        <authorList>
            <person name="Ko Y."/>
            <person name="Kim J.-H."/>
        </authorList>
    </citation>
    <scope>NUCLEOTIDE SEQUENCE [LARGE SCALE GENOMIC DNA]</scope>
    <source>
        <strain evidence="9 10">D13</strain>
    </source>
</reference>
<reference evidence="9 10" key="2">
    <citation type="submission" date="2018-03" db="EMBL/GenBank/DDBJ databases">
        <authorList>
            <person name="Keele B.F."/>
        </authorList>
    </citation>
    <scope>NUCLEOTIDE SEQUENCE [LARGE SCALE GENOMIC DNA]</scope>
    <source>
        <strain evidence="9 10">D13</strain>
    </source>
</reference>
<dbReference type="InterPro" id="IPR007221">
    <property type="entry name" value="MreC"/>
</dbReference>
<dbReference type="NCBIfam" id="TIGR00219">
    <property type="entry name" value="mreC"/>
    <property type="match status" value="1"/>
</dbReference>